<evidence type="ECO:0000313" key="2">
    <source>
        <dbReference type="EMBL" id="RWR10440.1"/>
    </source>
</evidence>
<reference evidence="2 3" key="1">
    <citation type="submission" date="2019-01" db="EMBL/GenBank/DDBJ databases">
        <title>Sinorhodobacter populi sp. nov. isolated from the symptomatic bark tissue of Populus euramericana canker.</title>
        <authorList>
            <person name="Xu G."/>
        </authorList>
    </citation>
    <scope>NUCLEOTIDE SEQUENCE [LARGE SCALE GENOMIC DNA]</scope>
    <source>
        <strain evidence="2 3">2D-5</strain>
    </source>
</reference>
<name>A0A443IT81_9RHOB</name>
<dbReference type="InterPro" id="IPR041639">
    <property type="entry name" value="LPD39"/>
</dbReference>
<proteinExistence type="predicted"/>
<reference evidence="2 3" key="2">
    <citation type="submission" date="2019-01" db="EMBL/GenBank/DDBJ databases">
        <authorList>
            <person name="Li Y."/>
        </authorList>
    </citation>
    <scope>NUCLEOTIDE SEQUENCE [LARGE SCALE GENOMIC DNA]</scope>
    <source>
        <strain evidence="2 3">2D-5</strain>
    </source>
</reference>
<organism evidence="2 3">
    <name type="scientific">Paenirhodobacter populi</name>
    <dbReference type="NCBI Taxonomy" id="2306993"/>
    <lineage>
        <taxon>Bacteria</taxon>
        <taxon>Pseudomonadati</taxon>
        <taxon>Pseudomonadota</taxon>
        <taxon>Alphaproteobacteria</taxon>
        <taxon>Rhodobacterales</taxon>
        <taxon>Rhodobacter group</taxon>
        <taxon>Paenirhodobacter</taxon>
    </lineage>
</organism>
<dbReference type="Pfam" id="PF18858">
    <property type="entry name" value="LPD39"/>
    <property type="match status" value="1"/>
</dbReference>
<protein>
    <recommendedName>
        <fullName evidence="1">Large polyvalent protein-associated domain-containing protein</fullName>
    </recommendedName>
</protein>
<gene>
    <name evidence="2" type="ORF">D2T33_12310</name>
</gene>
<evidence type="ECO:0000259" key="1">
    <source>
        <dbReference type="Pfam" id="PF18858"/>
    </source>
</evidence>
<keyword evidence="3" id="KW-1185">Reference proteome</keyword>
<evidence type="ECO:0000313" key="3">
    <source>
        <dbReference type="Proteomes" id="UP000285710"/>
    </source>
</evidence>
<dbReference type="EMBL" id="SAUW01000012">
    <property type="protein sequence ID" value="RWR10440.1"/>
    <property type="molecule type" value="Genomic_DNA"/>
</dbReference>
<feature type="domain" description="Large polyvalent protein-associated" evidence="1">
    <location>
        <begin position="10"/>
        <end position="90"/>
    </location>
</feature>
<accession>A0A443IT81</accession>
<dbReference type="Proteomes" id="UP000285710">
    <property type="component" value="Unassembled WGS sequence"/>
</dbReference>
<comment type="caution">
    <text evidence="2">The sequence shown here is derived from an EMBL/GenBank/DDBJ whole genome shotgun (WGS) entry which is preliminary data.</text>
</comment>
<sequence length="198" mass="22385">MPRAFEIMGEVERHRRAYSALRTEYDQLPPEFRDVYREVRRSYDRLGDEFEAAVLENMKLATQVAIRRAERKHTKEMDRIRDEGLEGDAKREAVDAADAALAAVKKRGGWARNARMSALRSEFESNRLNAQCGAVRPFWTERNGRAQHALFPVILWERCEMNGMAAWLLGVPALAVDLLHVGAASVQLPRSALGACCS</sequence>
<dbReference type="AlphaFoldDB" id="A0A443IT81"/>